<gene>
    <name evidence="2" type="ORF">EDE11_11697</name>
</gene>
<organism evidence="2 3">
    <name type="scientific">Methylomonas methanica</name>
    <dbReference type="NCBI Taxonomy" id="421"/>
    <lineage>
        <taxon>Bacteria</taxon>
        <taxon>Pseudomonadati</taxon>
        <taxon>Pseudomonadota</taxon>
        <taxon>Gammaproteobacteria</taxon>
        <taxon>Methylococcales</taxon>
        <taxon>Methylococcaceae</taxon>
        <taxon>Methylomonas</taxon>
    </lineage>
</organism>
<accession>A0ABY2CJH5</accession>
<protein>
    <submittedName>
        <fullName evidence="2">Transposase</fullName>
    </submittedName>
</protein>
<evidence type="ECO:0000313" key="2">
    <source>
        <dbReference type="EMBL" id="TCV81209.1"/>
    </source>
</evidence>
<keyword evidence="3" id="KW-1185">Reference proteome</keyword>
<dbReference type="InterPro" id="IPR009057">
    <property type="entry name" value="Homeodomain-like_sf"/>
</dbReference>
<comment type="similarity">
    <text evidence="1">Belongs to the transposase 8 family.</text>
</comment>
<name>A0ABY2CJH5_METMH</name>
<dbReference type="Gene3D" id="1.10.10.60">
    <property type="entry name" value="Homeodomain-like"/>
    <property type="match status" value="1"/>
</dbReference>
<dbReference type="SUPFAM" id="SSF46689">
    <property type="entry name" value="Homeodomain-like"/>
    <property type="match status" value="1"/>
</dbReference>
<reference evidence="2 3" key="1">
    <citation type="submission" date="2019-03" db="EMBL/GenBank/DDBJ databases">
        <title>Systems level insights into methane cycling in arid and semi-arid ecosystems.</title>
        <authorList>
            <person name="Kalyuzhnaya M."/>
        </authorList>
    </citation>
    <scope>NUCLEOTIDE SEQUENCE [LARGE SCALE GENOMIC DNA]</scope>
    <source>
        <strain evidence="2 3">S-1</strain>
    </source>
</reference>
<dbReference type="Pfam" id="PF01527">
    <property type="entry name" value="HTH_Tnp_1"/>
    <property type="match status" value="1"/>
</dbReference>
<evidence type="ECO:0000313" key="3">
    <source>
        <dbReference type="Proteomes" id="UP000295649"/>
    </source>
</evidence>
<dbReference type="InterPro" id="IPR002514">
    <property type="entry name" value="Transposase_8"/>
</dbReference>
<dbReference type="Proteomes" id="UP000295649">
    <property type="component" value="Unassembled WGS sequence"/>
</dbReference>
<proteinExistence type="inferred from homology"/>
<evidence type="ECO:0000256" key="1">
    <source>
        <dbReference type="ARBA" id="ARBA00009964"/>
    </source>
</evidence>
<sequence length="87" mass="9939">MSREKPNTYTAEFRASAVKLANESDKSVTQVAQDLGVNVNTLHTWIGKYSRRESPDNPIRTDGHRYDELKRLKKEVARLTATLCTLF</sequence>
<comment type="caution">
    <text evidence="2">The sequence shown here is derived from an EMBL/GenBank/DDBJ whole genome shotgun (WGS) entry which is preliminary data.</text>
</comment>
<dbReference type="EMBL" id="SMCN01000016">
    <property type="protein sequence ID" value="TCV81209.1"/>
    <property type="molecule type" value="Genomic_DNA"/>
</dbReference>